<dbReference type="HOGENOM" id="CLU_2736220_0_0_9"/>
<dbReference type="EMBL" id="CP002869">
    <property type="protein sequence ID" value="AEI38868.1"/>
    <property type="molecule type" value="Genomic_DNA"/>
</dbReference>
<accession>F8FL08</accession>
<dbReference type="KEGG" id="pms:KNP414_00226"/>
<proteinExistence type="predicted"/>
<name>F8FL08_PAEMK</name>
<feature type="region of interest" description="Disordered" evidence="1">
    <location>
        <begin position="47"/>
        <end position="71"/>
    </location>
</feature>
<reference evidence="3" key="1">
    <citation type="submission" date="2011-06" db="EMBL/GenBank/DDBJ databases">
        <title>Complete genome sequence of Paenibacillus mucilaginosus KNP414.</title>
        <authorList>
            <person name="Wang J."/>
            <person name="Hu S."/>
            <person name="Hu X."/>
            <person name="Zhang B."/>
            <person name="Dong D."/>
            <person name="Zhang S."/>
            <person name="Zhao K."/>
            <person name="Wu D."/>
        </authorList>
    </citation>
    <scope>NUCLEOTIDE SEQUENCE [LARGE SCALE GENOMIC DNA]</scope>
    <source>
        <strain evidence="3">KNP414</strain>
    </source>
</reference>
<dbReference type="PATRIC" id="fig|1036673.3.peg.206"/>
<protein>
    <submittedName>
        <fullName evidence="2">Uncharacterized protein</fullName>
    </submittedName>
</protein>
<reference evidence="2 3" key="2">
    <citation type="journal article" date="2013" name="Genome Announc.">
        <title>Genome Sequence of Growth-Improving Paenibacillus mucilaginosus Strain KNP414.</title>
        <authorList>
            <person name="Lu J.J."/>
            <person name="Wang J.F."/>
            <person name="Hu X.F."/>
        </authorList>
    </citation>
    <scope>NUCLEOTIDE SEQUENCE [LARGE SCALE GENOMIC DNA]</scope>
    <source>
        <strain evidence="2 3">KNP414</strain>
    </source>
</reference>
<feature type="compositionally biased region" description="Basic residues" evidence="1">
    <location>
        <begin position="61"/>
        <end position="71"/>
    </location>
</feature>
<evidence type="ECO:0000313" key="2">
    <source>
        <dbReference type="EMBL" id="AEI38868.1"/>
    </source>
</evidence>
<dbReference type="AlphaFoldDB" id="F8FL08"/>
<dbReference type="Proteomes" id="UP000006620">
    <property type="component" value="Chromosome"/>
</dbReference>
<organism evidence="2 3">
    <name type="scientific">Paenibacillus mucilaginosus (strain KNP414)</name>
    <dbReference type="NCBI Taxonomy" id="1036673"/>
    <lineage>
        <taxon>Bacteria</taxon>
        <taxon>Bacillati</taxon>
        <taxon>Bacillota</taxon>
        <taxon>Bacilli</taxon>
        <taxon>Bacillales</taxon>
        <taxon>Paenibacillaceae</taxon>
        <taxon>Paenibacillus</taxon>
    </lineage>
</organism>
<sequence length="71" mass="6834">MCAAEQVSAAAPEVPAERAVAAKDGAAAAGVGAGKGPGAAKARALDAVGRSGESGGGTGFVRKKRKKTVKR</sequence>
<gene>
    <name evidence="2" type="ordered locus">KNP414_00226</name>
</gene>
<evidence type="ECO:0000313" key="3">
    <source>
        <dbReference type="Proteomes" id="UP000006620"/>
    </source>
</evidence>
<evidence type="ECO:0000256" key="1">
    <source>
        <dbReference type="SAM" id="MobiDB-lite"/>
    </source>
</evidence>